<dbReference type="InterPro" id="IPR042222">
    <property type="entry name" value="Dynein_2_N"/>
</dbReference>
<dbReference type="WBParaSite" id="Csp11.Scaffold628.g7237.t2">
    <property type="protein sequence ID" value="Csp11.Scaffold628.g7237.t2"/>
    <property type="gene ID" value="Csp11.Scaffold628.g7237"/>
</dbReference>
<evidence type="ECO:0000256" key="1">
    <source>
        <dbReference type="SAM" id="MobiDB-lite"/>
    </source>
</evidence>
<sequence length="1947" mass="226205">MSNLLEKEHFKRKLNSKNERIAQELEELMDCAERYALIEHLTDEFKKKERNELVKLNSIEKYRLEVKNNREILLRSQSLAAMKIRIFFEKRKGFIFDINEMIDPEIGNMPIRKFRDTIFTKIMEFSQEISLKLLKQKWKDEKKRNIVQNCVVQETTNAAFGTIQSYLKTLRNKPSFISIECMIVDRKLWVNSEQIRLLLKEPISVMCSLENVRMSTEDCETWQEEAMMNVDVLSHDNISIHPFLQPYTSLIEDYKVSPKLTEEELIKMYDDSTHLQIRLTKAAKQLTIRCFVLRLESVWIEMERRIRSFRNQLKMAIRRKFTTLLNKLLHDFRKYDRALQYRSIDPSMMLSNKAQVDLMLQNEIGDSAKQFVDVYDKVFEITQHISLDTSQMDSLLQIASLRLSLPQCINDHAHFFQKRISTFLHFVNKKQAKVMTSVQKAMEKLKIVQTMGNPQEVETYLLQMAKLRPMLDSLITEIEDLNKFEKAVDIQVSDVTKMRHFVEEIESLQSLFVATSGYYKHVNSFFESRRTLVNIDASRNFIEQFTVQLSVFESSLTTHRAAKHFIAYARNEVDSFKKNFSVAEVMSCRRLLDAHWLRMSEIVGFDLTPYANSSIAQICELGLEAHLQQLKPIAFSAEREATAADQLHSIVTFWSQEHLEMKFYIQWKLSLAIRLRDLHNRVQNDINTLKHMTNVEQITDDSLPQWTEWTNRAETILKAWSDTQQKWMRVANIFVTCRDVLQKEYELLRTCAKYFIKIQRNVLKDATIYREKAYYIQHKSVQRQSLLTVDFVYSNETNRFIPRNLADNWSSGHIILLIGEMCSTRSFALKLANCLCSNLRIVNSHHLLESEFLERLAKCISMSNWFVLLENVDLLDSQLVFLLFKLLSNQASPFPRLFLSSTEEIKNQLPASISVEHLRTSDHLVHELMDDQHKASPSFKFEASTPLSSVRSSSIPTASRLPTQSNSSVLPPSSPNSILLEKLDLESRIVNVILKVYLSFIATYRYAPDIVLVTPSNIEISGCCGPMAKETLKETLNSFAENVIWIYVDVFVRDQLVVHSDEFAASPSGILFEVLSPNTLQSNGSESERSYHSTISTNSVCINTIVVFYGFSEFWNIFPFISPLFLKKDGFSAQIPPFLTLDDGSTHWPQENVQFLMCIPDEEGYHLNTVKKFDIPFHLVNENLKMDISRSWRKQWQKKYSELFNKISLIEIMDELVDRILSPISSHFSISFLWPSTLFEVIYQDLTEVIPLSRMTSVNDTLRITVILATANYVSIFSDDQKKVETKMSKVLISIREKLSIQIPEDVCNWKISYQDATKLVKWEDEPFCQSSIDKDSAIGNIMIVTPHMDRLLFYSIRLLSSGHNILVHGPPYSRKTMFVKMISKYLTTSSNGEIPIEFLWLDGKSRVGNDVAQKKFANIVEICEKTNQTKQLYIVIDRFYFTEPLLPIIEFFVDHKTYWKDGKLCKSDAQIRMIIITDEADYAWLHKTKALASTFVGIAMPPSTKCHDQKPLVQSLIAANFTAKSFSSEYHHILESFSSCIVEIVKKPYLKNLSSMALATRLAKSFFFAFPDNCPDPNALLRLFIHESARVIGDAIDPFHRSTFSREFEILIDENFNTTQQAILKHIAQISDNEEDEEEEEEEEGDKKEGVKRKQQTTIDMFDLIYSEVDAHDVVDGLSYEPVVDRVQFQRSIENFLFEHHRNHPKDRIRLFVDWETSGWVQRVMRVIRQASEHMVLTAAPNSGRTQVVKAACVACNATMMHMQVDATCYDTFISRWEYALSRAINIIANTNQHVVILVHLDFCYEKVEPRWMEQIKLWIECPNTQHLVSDEQLHAMGEQLIECEKNLATQMQTIGLRLPGQRMCKYLPVETLKEPQALRKVLESRIFDALHVMFLVDPQFKSDFSWCTIFHVPVRKNWFGMNENRILGYREIGIIDKSIENNIGL</sequence>
<evidence type="ECO:0000313" key="3">
    <source>
        <dbReference type="Proteomes" id="UP000095282"/>
    </source>
</evidence>
<feature type="compositionally biased region" description="Polar residues" evidence="1">
    <location>
        <begin position="952"/>
        <end position="964"/>
    </location>
</feature>
<dbReference type="eggNOG" id="KOG3595">
    <property type="taxonomic scope" value="Eukaryota"/>
</dbReference>
<protein>
    <submittedName>
        <fullName evidence="4">DHC_N2 domain-containing protein</fullName>
    </submittedName>
</protein>
<feature type="region of interest" description="Disordered" evidence="1">
    <location>
        <begin position="952"/>
        <end position="973"/>
    </location>
</feature>
<dbReference type="InterPro" id="IPR013602">
    <property type="entry name" value="Dynein_heavy_linker"/>
</dbReference>
<proteinExistence type="predicted"/>
<feature type="region of interest" description="Disordered" evidence="1">
    <location>
        <begin position="1631"/>
        <end position="1655"/>
    </location>
</feature>
<dbReference type="Proteomes" id="UP000095282">
    <property type="component" value="Unplaced"/>
</dbReference>
<dbReference type="Gene3D" id="3.40.50.300">
    <property type="entry name" value="P-loop containing nucleotide triphosphate hydrolases"/>
    <property type="match status" value="1"/>
</dbReference>
<feature type="compositionally biased region" description="Acidic residues" evidence="1">
    <location>
        <begin position="1633"/>
        <end position="1645"/>
    </location>
</feature>
<name>A0A1I7TLZ7_9PELO</name>
<dbReference type="STRING" id="1561998.A0A1I7TLZ7"/>
<dbReference type="PANTHER" id="PTHR46454">
    <property type="entry name" value="DYNEIN AXONEMAL HEAVY CHAIN 7-RELATED"/>
    <property type="match status" value="1"/>
</dbReference>
<dbReference type="InterPro" id="IPR027417">
    <property type="entry name" value="P-loop_NTPase"/>
</dbReference>
<accession>A0A1I7TLZ7</accession>
<keyword evidence="3" id="KW-1185">Reference proteome</keyword>
<evidence type="ECO:0000259" key="2">
    <source>
        <dbReference type="Pfam" id="PF08393"/>
    </source>
</evidence>
<dbReference type="Pfam" id="PF08393">
    <property type="entry name" value="DHC_N2"/>
    <property type="match status" value="1"/>
</dbReference>
<feature type="domain" description="Dynein heavy chain linker" evidence="2">
    <location>
        <begin position="500"/>
        <end position="770"/>
    </location>
</feature>
<reference evidence="4" key="1">
    <citation type="submission" date="2016-11" db="UniProtKB">
        <authorList>
            <consortium name="WormBaseParasite"/>
        </authorList>
    </citation>
    <scope>IDENTIFICATION</scope>
</reference>
<organism evidence="3 4">
    <name type="scientific">Caenorhabditis tropicalis</name>
    <dbReference type="NCBI Taxonomy" id="1561998"/>
    <lineage>
        <taxon>Eukaryota</taxon>
        <taxon>Metazoa</taxon>
        <taxon>Ecdysozoa</taxon>
        <taxon>Nematoda</taxon>
        <taxon>Chromadorea</taxon>
        <taxon>Rhabditida</taxon>
        <taxon>Rhabditina</taxon>
        <taxon>Rhabditomorpha</taxon>
        <taxon>Rhabditoidea</taxon>
        <taxon>Rhabditidae</taxon>
        <taxon>Peloderinae</taxon>
        <taxon>Caenorhabditis</taxon>
    </lineage>
</organism>
<evidence type="ECO:0000313" key="4">
    <source>
        <dbReference type="WBParaSite" id="Csp11.Scaffold628.g7237.t2"/>
    </source>
</evidence>
<dbReference type="Gene3D" id="1.20.140.100">
    <property type="entry name" value="Dynein heavy chain, N-terminal domain 2"/>
    <property type="match status" value="1"/>
</dbReference>
<dbReference type="PANTHER" id="PTHR46454:SF17">
    <property type="entry name" value="DYNEIN HEAVY CHAIN LINKER DOMAIN-CONTAINING PROTEIN"/>
    <property type="match status" value="1"/>
</dbReference>